<evidence type="ECO:0000313" key="4">
    <source>
        <dbReference type="Proteomes" id="UP000694548"/>
    </source>
</evidence>
<reference evidence="3" key="2">
    <citation type="submission" date="2025-08" db="UniProtKB">
        <authorList>
            <consortium name="Ensembl"/>
        </authorList>
    </citation>
    <scope>IDENTIFICATION</scope>
</reference>
<dbReference type="PANTHER" id="PTHR21678">
    <property type="entry name" value="GROWTH INHIBITION AND DIFFERENTIATION RELATED PROTEIN 88"/>
    <property type="match status" value="1"/>
</dbReference>
<name>A0A8C6NTA3_NOTFU</name>
<evidence type="ECO:0000259" key="2">
    <source>
        <dbReference type="Pfam" id="PF01424"/>
    </source>
</evidence>
<keyword evidence="4" id="KW-1185">Reference proteome</keyword>
<dbReference type="Proteomes" id="UP000694548">
    <property type="component" value="Chromosome sgr10"/>
</dbReference>
<dbReference type="InterPro" id="IPR039884">
    <property type="entry name" value="R3HC1/R3HCL"/>
</dbReference>
<evidence type="ECO:0000313" key="3">
    <source>
        <dbReference type="Ensembl" id="ENSNFUP00015024238.1"/>
    </source>
</evidence>
<evidence type="ECO:0000256" key="1">
    <source>
        <dbReference type="SAM" id="MobiDB-lite"/>
    </source>
</evidence>
<dbReference type="AlphaFoldDB" id="A0A8C6NTA3"/>
<dbReference type="GO" id="GO:0003676">
    <property type="term" value="F:nucleic acid binding"/>
    <property type="evidence" value="ECO:0007669"/>
    <property type="project" value="InterPro"/>
</dbReference>
<proteinExistence type="predicted"/>
<feature type="region of interest" description="Disordered" evidence="1">
    <location>
        <begin position="103"/>
        <end position="131"/>
    </location>
</feature>
<accession>A0A8C6NTA3</accession>
<dbReference type="GeneTree" id="ENSGT00940000179863"/>
<dbReference type="Ensembl" id="ENSNFUT00015025340.1">
    <property type="protein sequence ID" value="ENSNFUP00015024238.1"/>
    <property type="gene ID" value="ENSNFUG00015011729.1"/>
</dbReference>
<protein>
    <recommendedName>
        <fullName evidence="2">R3H domain-containing protein</fullName>
    </recommendedName>
</protein>
<dbReference type="SUPFAM" id="SSF82708">
    <property type="entry name" value="R3H domain"/>
    <property type="match status" value="1"/>
</dbReference>
<dbReference type="InterPro" id="IPR001374">
    <property type="entry name" value="R3H_dom"/>
</dbReference>
<dbReference type="Gene3D" id="3.30.1370.50">
    <property type="entry name" value="R3H-like domain"/>
    <property type="match status" value="1"/>
</dbReference>
<sequence length="193" mass="21415">MLIVSLSSVLLFPPLSSRLRFLIHRTVEDIPDLTTFSVGEGSFRRVVVCPCELRCCTNPKSVCECDQQNFSVCEVFSPCRPVGLSRMKVATLKAATAVVKSRLAERRHPTASSPNVQPHHKTEALKGQTSPSSFHELHARDCLNRTPKAPQQKMTCKVVAATLLVLHQTLVHVLKRHNIQSCCALLPKNQTPK</sequence>
<feature type="domain" description="R3H" evidence="2">
    <location>
        <begin position="9"/>
        <end position="50"/>
    </location>
</feature>
<dbReference type="InterPro" id="IPR036867">
    <property type="entry name" value="R3H_dom_sf"/>
</dbReference>
<reference evidence="3" key="1">
    <citation type="submission" date="2014-08" db="EMBL/GenBank/DDBJ databases">
        <authorList>
            <person name="Senf B."/>
            <person name="Petzold A."/>
            <person name="Downie B.R."/>
            <person name="Koch P."/>
            <person name="Platzer M."/>
        </authorList>
    </citation>
    <scope>NUCLEOTIDE SEQUENCE [LARGE SCALE GENOMIC DNA]</scope>
    <source>
        <strain evidence="3">GRZ</strain>
    </source>
</reference>
<organism evidence="3 4">
    <name type="scientific">Nothobranchius furzeri</name>
    <name type="common">Turquoise killifish</name>
    <dbReference type="NCBI Taxonomy" id="105023"/>
    <lineage>
        <taxon>Eukaryota</taxon>
        <taxon>Metazoa</taxon>
        <taxon>Chordata</taxon>
        <taxon>Craniata</taxon>
        <taxon>Vertebrata</taxon>
        <taxon>Euteleostomi</taxon>
        <taxon>Actinopterygii</taxon>
        <taxon>Neopterygii</taxon>
        <taxon>Teleostei</taxon>
        <taxon>Neoteleostei</taxon>
        <taxon>Acanthomorphata</taxon>
        <taxon>Ovalentaria</taxon>
        <taxon>Atherinomorphae</taxon>
        <taxon>Cyprinodontiformes</taxon>
        <taxon>Nothobranchiidae</taxon>
        <taxon>Nothobranchius</taxon>
    </lineage>
</organism>
<dbReference type="PANTHER" id="PTHR21678:SF0">
    <property type="entry name" value="C3H1-TYPE DOMAIN-CONTAINING PROTEIN"/>
    <property type="match status" value="1"/>
</dbReference>
<reference evidence="3" key="3">
    <citation type="submission" date="2025-09" db="UniProtKB">
        <authorList>
            <consortium name="Ensembl"/>
        </authorList>
    </citation>
    <scope>IDENTIFICATION</scope>
</reference>
<dbReference type="Pfam" id="PF01424">
    <property type="entry name" value="R3H"/>
    <property type="match status" value="1"/>
</dbReference>